<dbReference type="Proteomes" id="UP000245590">
    <property type="component" value="Unassembled WGS sequence"/>
</dbReference>
<feature type="transmembrane region" description="Helical" evidence="2">
    <location>
        <begin position="77"/>
        <end position="102"/>
    </location>
</feature>
<reference evidence="4 5" key="1">
    <citation type="submission" date="2018-05" db="EMBL/GenBank/DDBJ databases">
        <title>Brachybacterium sp. M1HQ-2T, whole genome shotgun sequence.</title>
        <authorList>
            <person name="Tuo L."/>
        </authorList>
    </citation>
    <scope>NUCLEOTIDE SEQUENCE [LARGE SCALE GENOMIC DNA]</scope>
    <source>
        <strain evidence="4 5">M1HQ-2</strain>
    </source>
</reference>
<keyword evidence="2" id="KW-0472">Membrane</keyword>
<protein>
    <recommendedName>
        <fullName evidence="3">Protein-glutamine gamma-glutamyltransferase-like C-terminal domain-containing protein</fullName>
    </recommendedName>
</protein>
<dbReference type="OrthoDB" id="5198230at2"/>
<dbReference type="RefSeq" id="WP_109274571.1">
    <property type="nucleotide sequence ID" value="NZ_QFKX01000001.1"/>
</dbReference>
<feature type="domain" description="Protein-glutamine gamma-glutamyltransferase-like C-terminal" evidence="3">
    <location>
        <begin position="153"/>
        <end position="222"/>
    </location>
</feature>
<evidence type="ECO:0000313" key="4">
    <source>
        <dbReference type="EMBL" id="PWH07684.1"/>
    </source>
</evidence>
<proteinExistence type="predicted"/>
<dbReference type="AlphaFoldDB" id="A0A2U2RPJ6"/>
<name>A0A2U2RPJ6_9MICO</name>
<keyword evidence="2" id="KW-1133">Transmembrane helix</keyword>
<evidence type="ECO:0000259" key="3">
    <source>
        <dbReference type="Pfam" id="PF13559"/>
    </source>
</evidence>
<comment type="caution">
    <text evidence="4">The sequence shown here is derived from an EMBL/GenBank/DDBJ whole genome shotgun (WGS) entry which is preliminary data.</text>
</comment>
<dbReference type="EMBL" id="QFKX01000001">
    <property type="protein sequence ID" value="PWH07684.1"/>
    <property type="molecule type" value="Genomic_DNA"/>
</dbReference>
<evidence type="ECO:0000313" key="5">
    <source>
        <dbReference type="Proteomes" id="UP000245590"/>
    </source>
</evidence>
<accession>A0A2U2RPJ6</accession>
<feature type="region of interest" description="Disordered" evidence="1">
    <location>
        <begin position="39"/>
        <end position="71"/>
    </location>
</feature>
<evidence type="ECO:0000256" key="2">
    <source>
        <dbReference type="SAM" id="Phobius"/>
    </source>
</evidence>
<feature type="compositionally biased region" description="Low complexity" evidence="1">
    <location>
        <begin position="44"/>
        <end position="65"/>
    </location>
</feature>
<organism evidence="4 5">
    <name type="scientific">Brachybacterium endophyticum</name>
    <dbReference type="NCBI Taxonomy" id="2182385"/>
    <lineage>
        <taxon>Bacteria</taxon>
        <taxon>Bacillati</taxon>
        <taxon>Actinomycetota</taxon>
        <taxon>Actinomycetes</taxon>
        <taxon>Micrococcales</taxon>
        <taxon>Dermabacteraceae</taxon>
        <taxon>Brachybacterium</taxon>
    </lineage>
</organism>
<gene>
    <name evidence="4" type="ORF">DEO23_03420</name>
</gene>
<evidence type="ECO:0000256" key="1">
    <source>
        <dbReference type="SAM" id="MobiDB-lite"/>
    </source>
</evidence>
<keyword evidence="5" id="KW-1185">Reference proteome</keyword>
<dbReference type="Pfam" id="PF13559">
    <property type="entry name" value="DUF4129"/>
    <property type="match status" value="1"/>
</dbReference>
<sequence length="238" mass="25831">MRPHSPRKDAVVTSLIALLAIVLVALGAGRVLGPVMTASDGRWEQQPDQQTTPPETATETGSATPPVVPPTSGGSDWLGTVLIVLAVLAGVAVLLLIGWILWRARALRRPEREEPEAPPEQEMLEVEEAQRALHRAIASLDYAATPEDAVVQAWLALESGIAEAGISRRENQTTTEYVVDVLADLDLPARDLRTLADLYRQALFDRAGVADDGRDRAREILRRLGESLRESTDEGAPR</sequence>
<keyword evidence="2" id="KW-0812">Transmembrane</keyword>
<dbReference type="InterPro" id="IPR025403">
    <property type="entry name" value="TgpA-like_C"/>
</dbReference>